<comment type="caution">
    <text evidence="1">The sequence shown here is derived from an EMBL/GenBank/DDBJ whole genome shotgun (WGS) entry which is preliminary data.</text>
</comment>
<evidence type="ECO:0000313" key="2">
    <source>
        <dbReference type="Proteomes" id="UP000257030"/>
    </source>
</evidence>
<name>A0A3D9DP97_9FLAO</name>
<organism evidence="1 2">
    <name type="scientific">Chryseobacterium elymi</name>
    <dbReference type="NCBI Taxonomy" id="395936"/>
    <lineage>
        <taxon>Bacteria</taxon>
        <taxon>Pseudomonadati</taxon>
        <taxon>Bacteroidota</taxon>
        <taxon>Flavobacteriia</taxon>
        <taxon>Flavobacteriales</taxon>
        <taxon>Weeksellaceae</taxon>
        <taxon>Chryseobacterium group</taxon>
        <taxon>Chryseobacterium</taxon>
    </lineage>
</organism>
<evidence type="ECO:0000313" key="1">
    <source>
        <dbReference type="EMBL" id="REC79828.1"/>
    </source>
</evidence>
<protein>
    <submittedName>
        <fullName evidence="1">Uncharacterized protein</fullName>
    </submittedName>
</protein>
<sequence length="129" mass="15085">MIFFALTSCNNYKHVKNVLPTYTIYKVDSINNYYLIYAKKNTSIFKIVSKKEHTTKHYKKIKIGNNYNLNLHSRSSQTPVINGVKMSPVNLIDIMCYNYEDNTQICTDAKNGIYDLYTTENLKGLYYIK</sequence>
<gene>
    <name evidence="1" type="ORF">DRF60_05365</name>
</gene>
<dbReference type="Proteomes" id="UP000257030">
    <property type="component" value="Unassembled WGS sequence"/>
</dbReference>
<proteinExistence type="predicted"/>
<dbReference type="EMBL" id="QNUH01000003">
    <property type="protein sequence ID" value="REC79828.1"/>
    <property type="molecule type" value="Genomic_DNA"/>
</dbReference>
<keyword evidence="2" id="KW-1185">Reference proteome</keyword>
<dbReference type="AlphaFoldDB" id="A0A3D9DP97"/>
<reference evidence="1 2" key="1">
    <citation type="journal article" date="2010" name="Syst. Appl. Microbiol.">
        <title>Four new species of Chryseobacterium from the rhizosphere of coastal sand dune plants, Chryseobacterium elymi sp. nov., Chryseobacterium hagamense sp. nov., Chryseobacterium lathyri sp. nov. and Chryseobacterium rhizosphaerae sp. nov.</title>
        <authorList>
            <person name="Cho S.H."/>
            <person name="Lee K.S."/>
            <person name="Shin D.S."/>
            <person name="Han J.H."/>
            <person name="Park K.S."/>
            <person name="Lee C.H."/>
            <person name="Park K.H."/>
            <person name="Kim S.B."/>
        </authorList>
    </citation>
    <scope>NUCLEOTIDE SEQUENCE [LARGE SCALE GENOMIC DNA]</scope>
    <source>
        <strain evidence="1 2">KCTC 22547</strain>
    </source>
</reference>
<accession>A0A3D9DP97</accession>